<sequence>MRLTHGSLLSRSILGGHQTTVSHLQMSKCVCVSACTLPLNGSIHCAKINLQTNMQFPTPITSQ</sequence>
<dbReference type="EMBL" id="GBXM01049412">
    <property type="protein sequence ID" value="JAH59165.1"/>
    <property type="molecule type" value="Transcribed_RNA"/>
</dbReference>
<evidence type="ECO:0000313" key="1">
    <source>
        <dbReference type="EMBL" id="JAH59165.1"/>
    </source>
</evidence>
<reference evidence="1" key="2">
    <citation type="journal article" date="2015" name="Fish Shellfish Immunol.">
        <title>Early steps in the European eel (Anguilla anguilla)-Vibrio vulnificus interaction in the gills: Role of the RtxA13 toxin.</title>
        <authorList>
            <person name="Callol A."/>
            <person name="Pajuelo D."/>
            <person name="Ebbesson L."/>
            <person name="Teles M."/>
            <person name="MacKenzie S."/>
            <person name="Amaro C."/>
        </authorList>
    </citation>
    <scope>NUCLEOTIDE SEQUENCE</scope>
</reference>
<name>A0A0E9U1T7_ANGAN</name>
<proteinExistence type="predicted"/>
<dbReference type="AlphaFoldDB" id="A0A0E9U1T7"/>
<protein>
    <submittedName>
        <fullName evidence="1">Uncharacterized protein</fullName>
    </submittedName>
</protein>
<organism evidence="1">
    <name type="scientific">Anguilla anguilla</name>
    <name type="common">European freshwater eel</name>
    <name type="synonym">Muraena anguilla</name>
    <dbReference type="NCBI Taxonomy" id="7936"/>
    <lineage>
        <taxon>Eukaryota</taxon>
        <taxon>Metazoa</taxon>
        <taxon>Chordata</taxon>
        <taxon>Craniata</taxon>
        <taxon>Vertebrata</taxon>
        <taxon>Euteleostomi</taxon>
        <taxon>Actinopterygii</taxon>
        <taxon>Neopterygii</taxon>
        <taxon>Teleostei</taxon>
        <taxon>Anguilliformes</taxon>
        <taxon>Anguillidae</taxon>
        <taxon>Anguilla</taxon>
    </lineage>
</organism>
<accession>A0A0E9U1T7</accession>
<reference evidence="1" key="1">
    <citation type="submission" date="2014-11" db="EMBL/GenBank/DDBJ databases">
        <authorList>
            <person name="Amaro Gonzalez C."/>
        </authorList>
    </citation>
    <scope>NUCLEOTIDE SEQUENCE</scope>
</reference>